<evidence type="ECO:0000313" key="3">
    <source>
        <dbReference type="Proteomes" id="UP000298030"/>
    </source>
</evidence>
<organism evidence="2 3">
    <name type="scientific">Coprinellus micaceus</name>
    <name type="common">Glistening ink-cap mushroom</name>
    <name type="synonym">Coprinus micaceus</name>
    <dbReference type="NCBI Taxonomy" id="71717"/>
    <lineage>
        <taxon>Eukaryota</taxon>
        <taxon>Fungi</taxon>
        <taxon>Dikarya</taxon>
        <taxon>Basidiomycota</taxon>
        <taxon>Agaricomycotina</taxon>
        <taxon>Agaricomycetes</taxon>
        <taxon>Agaricomycetidae</taxon>
        <taxon>Agaricales</taxon>
        <taxon>Agaricineae</taxon>
        <taxon>Psathyrellaceae</taxon>
        <taxon>Coprinellus</taxon>
    </lineage>
</organism>
<proteinExistence type="predicted"/>
<evidence type="ECO:0000256" key="1">
    <source>
        <dbReference type="SAM" id="MobiDB-lite"/>
    </source>
</evidence>
<comment type="caution">
    <text evidence="2">The sequence shown here is derived from an EMBL/GenBank/DDBJ whole genome shotgun (WGS) entry which is preliminary data.</text>
</comment>
<protein>
    <submittedName>
        <fullName evidence="2">Uncharacterized protein</fullName>
    </submittedName>
</protein>
<name>A0A4Y7TAL0_COPMI</name>
<dbReference type="AlphaFoldDB" id="A0A4Y7TAL0"/>
<evidence type="ECO:0000313" key="2">
    <source>
        <dbReference type="EMBL" id="TEB31203.1"/>
    </source>
</evidence>
<keyword evidence="3" id="KW-1185">Reference proteome</keyword>
<reference evidence="2 3" key="1">
    <citation type="journal article" date="2019" name="Nat. Ecol. Evol.">
        <title>Megaphylogeny resolves global patterns of mushroom evolution.</title>
        <authorList>
            <person name="Varga T."/>
            <person name="Krizsan K."/>
            <person name="Foldi C."/>
            <person name="Dima B."/>
            <person name="Sanchez-Garcia M."/>
            <person name="Sanchez-Ramirez S."/>
            <person name="Szollosi G.J."/>
            <person name="Szarkandi J.G."/>
            <person name="Papp V."/>
            <person name="Albert L."/>
            <person name="Andreopoulos W."/>
            <person name="Angelini C."/>
            <person name="Antonin V."/>
            <person name="Barry K.W."/>
            <person name="Bougher N.L."/>
            <person name="Buchanan P."/>
            <person name="Buyck B."/>
            <person name="Bense V."/>
            <person name="Catcheside P."/>
            <person name="Chovatia M."/>
            <person name="Cooper J."/>
            <person name="Damon W."/>
            <person name="Desjardin D."/>
            <person name="Finy P."/>
            <person name="Geml J."/>
            <person name="Haridas S."/>
            <person name="Hughes K."/>
            <person name="Justo A."/>
            <person name="Karasinski D."/>
            <person name="Kautmanova I."/>
            <person name="Kiss B."/>
            <person name="Kocsube S."/>
            <person name="Kotiranta H."/>
            <person name="LaButti K.M."/>
            <person name="Lechner B.E."/>
            <person name="Liimatainen K."/>
            <person name="Lipzen A."/>
            <person name="Lukacs Z."/>
            <person name="Mihaltcheva S."/>
            <person name="Morgado L.N."/>
            <person name="Niskanen T."/>
            <person name="Noordeloos M.E."/>
            <person name="Ohm R.A."/>
            <person name="Ortiz-Santana B."/>
            <person name="Ovrebo C."/>
            <person name="Racz N."/>
            <person name="Riley R."/>
            <person name="Savchenko A."/>
            <person name="Shiryaev A."/>
            <person name="Soop K."/>
            <person name="Spirin V."/>
            <person name="Szebenyi C."/>
            <person name="Tomsovsky M."/>
            <person name="Tulloss R.E."/>
            <person name="Uehling J."/>
            <person name="Grigoriev I.V."/>
            <person name="Vagvolgyi C."/>
            <person name="Papp T."/>
            <person name="Martin F.M."/>
            <person name="Miettinen O."/>
            <person name="Hibbett D.S."/>
            <person name="Nagy L.G."/>
        </authorList>
    </citation>
    <scope>NUCLEOTIDE SEQUENCE [LARGE SCALE GENOMIC DNA]</scope>
    <source>
        <strain evidence="2 3">FP101781</strain>
    </source>
</reference>
<feature type="region of interest" description="Disordered" evidence="1">
    <location>
        <begin position="106"/>
        <end position="128"/>
    </location>
</feature>
<dbReference type="EMBL" id="QPFP01000019">
    <property type="protein sequence ID" value="TEB31203.1"/>
    <property type="molecule type" value="Genomic_DNA"/>
</dbReference>
<accession>A0A4Y7TAL0</accession>
<dbReference type="Proteomes" id="UP000298030">
    <property type="component" value="Unassembled WGS sequence"/>
</dbReference>
<gene>
    <name evidence="2" type="ORF">FA13DRAFT_351394</name>
</gene>
<sequence length="165" mass="17845">MCPGENMYAMHPLCTRPRASFARTQGLASFLVSSHTAARPPPSLPHGYGDSRERRTCPQQVFDNLLLLGVVMGRQCSVRIRSRTLCLLPGTLTQVDSNFVPQSLQDTDAGPRTIQKRTSDRNSVLPFPASPHDGEGCPVVIVLPSSAFCPSTSVGPHSLSLYGLK</sequence>